<gene>
    <name evidence="1" type="ORF">SNEC2469_LOCUS31610</name>
</gene>
<name>A0A813BRU1_9DINO</name>
<dbReference type="OrthoDB" id="447272at2759"/>
<accession>A0A813BRU1</accession>
<evidence type="ECO:0000313" key="1">
    <source>
        <dbReference type="EMBL" id="CAE7919307.1"/>
    </source>
</evidence>
<dbReference type="EMBL" id="CAJNJA010077102">
    <property type="protein sequence ID" value="CAE7919307.1"/>
    <property type="molecule type" value="Genomic_DNA"/>
</dbReference>
<dbReference type="Proteomes" id="UP000601435">
    <property type="component" value="Unassembled WGS sequence"/>
</dbReference>
<proteinExistence type="predicted"/>
<sequence length="84" mass="9533">IYPLQFAEAVADIFEDLKSTCKGCPSLPSQVPAGLELYASATTPEDVRLMYETANFGDVYDYLRGCKYLHIPEEWRCHFPVRGK</sequence>
<protein>
    <submittedName>
        <fullName evidence="1">Uncharacterized protein</fullName>
    </submittedName>
</protein>
<feature type="non-terminal residue" evidence="1">
    <location>
        <position position="1"/>
    </location>
</feature>
<dbReference type="AlphaFoldDB" id="A0A813BRU1"/>
<reference evidence="1" key="1">
    <citation type="submission" date="2021-02" db="EMBL/GenBank/DDBJ databases">
        <authorList>
            <person name="Dougan E. K."/>
            <person name="Rhodes N."/>
            <person name="Thang M."/>
            <person name="Chan C."/>
        </authorList>
    </citation>
    <scope>NUCLEOTIDE SEQUENCE</scope>
</reference>
<evidence type="ECO:0000313" key="2">
    <source>
        <dbReference type="Proteomes" id="UP000601435"/>
    </source>
</evidence>
<comment type="caution">
    <text evidence="1">The sequence shown here is derived from an EMBL/GenBank/DDBJ whole genome shotgun (WGS) entry which is preliminary data.</text>
</comment>
<keyword evidence="2" id="KW-1185">Reference proteome</keyword>
<organism evidence="1 2">
    <name type="scientific">Symbiodinium necroappetens</name>
    <dbReference type="NCBI Taxonomy" id="1628268"/>
    <lineage>
        <taxon>Eukaryota</taxon>
        <taxon>Sar</taxon>
        <taxon>Alveolata</taxon>
        <taxon>Dinophyceae</taxon>
        <taxon>Suessiales</taxon>
        <taxon>Symbiodiniaceae</taxon>
        <taxon>Symbiodinium</taxon>
    </lineage>
</organism>